<dbReference type="WBParaSite" id="ACAC_0001197501-mRNA-1">
    <property type="protein sequence ID" value="ACAC_0001197501-mRNA-1"/>
    <property type="gene ID" value="ACAC_0001197501"/>
</dbReference>
<dbReference type="STRING" id="6313.A0A0K0DKE4"/>
<sequence>LPKFIRTRFNRTMLWNLHLFSYGAFSNVYRGFVEDDTNAPKEVVIKKTWSGTQKASSLTSYEIQILKLLSRLNHKNIVRLLYNNASSFSHICLHKTDFFPLNLYQYLKKHQRKIALVEIKMFAWQLFRGQYHLLRAGICHRDIKPQNLLVDDESGLLKIGDFGSSAFEPKKSPQSSYHVTRYYRPPELLLGAKIYGCEVDIWSCACVFGEMLRGAVLFPGKSTFNQIELYIDCFGLPTDQDAFDMNIPNGKWKEIQSVGISTKNDEMYIYNWNINDVIPITVDCPEEAVQILQEMFVYAPHRRLHGQPLLCNPFFDEIFDKSTRRPCGRPITCLSRAVRAPIFIAILLLSIYLNKQIDVLLCMNQRRGLKC</sequence>
<dbReference type="PANTHER" id="PTHR24057">
    <property type="entry name" value="GLYCOGEN SYNTHASE KINASE-3 ALPHA"/>
    <property type="match status" value="1"/>
</dbReference>
<accession>A0A0K0DKE4</accession>
<dbReference type="InterPro" id="IPR050591">
    <property type="entry name" value="GSK-3"/>
</dbReference>
<protein>
    <submittedName>
        <fullName evidence="9">Protein kinase domain-containing protein</fullName>
    </submittedName>
</protein>
<dbReference type="Proteomes" id="UP000035642">
    <property type="component" value="Unassembled WGS sequence"/>
</dbReference>
<comment type="similarity">
    <text evidence="1">Belongs to the protein kinase superfamily. CMGC Ser/Thr protein kinase family. GSK-3 subfamily.</text>
</comment>
<evidence type="ECO:0000256" key="3">
    <source>
        <dbReference type="ARBA" id="ARBA00022679"/>
    </source>
</evidence>
<dbReference type="Gene3D" id="3.30.200.20">
    <property type="entry name" value="Phosphorylase Kinase, domain 1"/>
    <property type="match status" value="1"/>
</dbReference>
<dbReference type="SUPFAM" id="SSF56112">
    <property type="entry name" value="Protein kinase-like (PK-like)"/>
    <property type="match status" value="1"/>
</dbReference>
<dbReference type="AlphaFoldDB" id="A0A0K0DKE4"/>
<keyword evidence="2" id="KW-0723">Serine/threonine-protein kinase</keyword>
<evidence type="ECO:0000313" key="9">
    <source>
        <dbReference type="WBParaSite" id="ACAC_0001197501-mRNA-1"/>
    </source>
</evidence>
<evidence type="ECO:0000256" key="5">
    <source>
        <dbReference type="ARBA" id="ARBA00022777"/>
    </source>
</evidence>
<dbReference type="GO" id="GO:0005524">
    <property type="term" value="F:ATP binding"/>
    <property type="evidence" value="ECO:0007669"/>
    <property type="project" value="UniProtKB-KW"/>
</dbReference>
<dbReference type="InterPro" id="IPR011009">
    <property type="entry name" value="Kinase-like_dom_sf"/>
</dbReference>
<dbReference type="PROSITE" id="PS00108">
    <property type="entry name" value="PROTEIN_KINASE_ST"/>
    <property type="match status" value="1"/>
</dbReference>
<dbReference type="Pfam" id="PF00069">
    <property type="entry name" value="Pkinase"/>
    <property type="match status" value="1"/>
</dbReference>
<organism evidence="8 9">
    <name type="scientific">Angiostrongylus cantonensis</name>
    <name type="common">Rat lungworm</name>
    <dbReference type="NCBI Taxonomy" id="6313"/>
    <lineage>
        <taxon>Eukaryota</taxon>
        <taxon>Metazoa</taxon>
        <taxon>Ecdysozoa</taxon>
        <taxon>Nematoda</taxon>
        <taxon>Chromadorea</taxon>
        <taxon>Rhabditida</taxon>
        <taxon>Rhabditina</taxon>
        <taxon>Rhabditomorpha</taxon>
        <taxon>Strongyloidea</taxon>
        <taxon>Metastrongylidae</taxon>
        <taxon>Angiostrongylus</taxon>
    </lineage>
</organism>
<evidence type="ECO:0000256" key="1">
    <source>
        <dbReference type="ARBA" id="ARBA00005527"/>
    </source>
</evidence>
<proteinExistence type="inferred from homology"/>
<dbReference type="SMART" id="SM00220">
    <property type="entry name" value="S_TKc"/>
    <property type="match status" value="1"/>
</dbReference>
<name>A0A0K0DKE4_ANGCA</name>
<dbReference type="GO" id="GO:0090090">
    <property type="term" value="P:negative regulation of canonical Wnt signaling pathway"/>
    <property type="evidence" value="ECO:0007669"/>
    <property type="project" value="TreeGrafter"/>
</dbReference>
<dbReference type="InterPro" id="IPR000719">
    <property type="entry name" value="Prot_kinase_dom"/>
</dbReference>
<keyword evidence="6" id="KW-0067">ATP-binding</keyword>
<reference evidence="9" key="2">
    <citation type="submission" date="2017-02" db="UniProtKB">
        <authorList>
            <consortium name="WormBaseParasite"/>
        </authorList>
    </citation>
    <scope>IDENTIFICATION</scope>
</reference>
<keyword evidence="4" id="KW-0547">Nucleotide-binding</keyword>
<dbReference type="GO" id="GO:0005634">
    <property type="term" value="C:nucleus"/>
    <property type="evidence" value="ECO:0007669"/>
    <property type="project" value="TreeGrafter"/>
</dbReference>
<keyword evidence="5" id="KW-0418">Kinase</keyword>
<dbReference type="GO" id="GO:0004674">
    <property type="term" value="F:protein serine/threonine kinase activity"/>
    <property type="evidence" value="ECO:0007669"/>
    <property type="project" value="UniProtKB-KW"/>
</dbReference>
<evidence type="ECO:0000259" key="7">
    <source>
        <dbReference type="PROSITE" id="PS50011"/>
    </source>
</evidence>
<dbReference type="GO" id="GO:0005829">
    <property type="term" value="C:cytosol"/>
    <property type="evidence" value="ECO:0007669"/>
    <property type="project" value="TreeGrafter"/>
</dbReference>
<feature type="domain" description="Protein kinase" evidence="7">
    <location>
        <begin position="14"/>
        <end position="315"/>
    </location>
</feature>
<dbReference type="Gene3D" id="1.10.510.10">
    <property type="entry name" value="Transferase(Phosphotransferase) domain 1"/>
    <property type="match status" value="1"/>
</dbReference>
<dbReference type="PROSITE" id="PS50011">
    <property type="entry name" value="PROTEIN_KINASE_DOM"/>
    <property type="match status" value="1"/>
</dbReference>
<dbReference type="GO" id="GO:0030424">
    <property type="term" value="C:axon"/>
    <property type="evidence" value="ECO:0007669"/>
    <property type="project" value="TreeGrafter"/>
</dbReference>
<dbReference type="FunFam" id="1.10.510.10:FF:000624">
    <property type="entry name" value="Mitogen-activated protein kinase"/>
    <property type="match status" value="1"/>
</dbReference>
<evidence type="ECO:0000256" key="4">
    <source>
        <dbReference type="ARBA" id="ARBA00022741"/>
    </source>
</evidence>
<dbReference type="GO" id="GO:0030154">
    <property type="term" value="P:cell differentiation"/>
    <property type="evidence" value="ECO:0007669"/>
    <property type="project" value="TreeGrafter"/>
</dbReference>
<keyword evidence="3" id="KW-0808">Transferase</keyword>
<dbReference type="GO" id="GO:0070507">
    <property type="term" value="P:regulation of microtubule cytoskeleton organization"/>
    <property type="evidence" value="ECO:0007669"/>
    <property type="project" value="TreeGrafter"/>
</dbReference>
<dbReference type="GO" id="GO:0032436">
    <property type="term" value="P:positive regulation of proteasomal ubiquitin-dependent protein catabolic process"/>
    <property type="evidence" value="ECO:0007669"/>
    <property type="project" value="TreeGrafter"/>
</dbReference>
<reference evidence="8" key="1">
    <citation type="submission" date="2012-09" db="EMBL/GenBank/DDBJ databases">
        <authorList>
            <person name="Martin A.A."/>
        </authorList>
    </citation>
    <scope>NUCLEOTIDE SEQUENCE</scope>
</reference>
<dbReference type="InterPro" id="IPR008271">
    <property type="entry name" value="Ser/Thr_kinase_AS"/>
</dbReference>
<dbReference type="GO" id="GO:0007165">
    <property type="term" value="P:signal transduction"/>
    <property type="evidence" value="ECO:0007669"/>
    <property type="project" value="TreeGrafter"/>
</dbReference>
<dbReference type="PANTHER" id="PTHR24057:SF18">
    <property type="entry name" value="SERINE_THREONINE-PROTEIN KINASE R03D7.5-RELATED"/>
    <property type="match status" value="1"/>
</dbReference>
<evidence type="ECO:0000313" key="8">
    <source>
        <dbReference type="Proteomes" id="UP000035642"/>
    </source>
</evidence>
<keyword evidence="8" id="KW-1185">Reference proteome</keyword>
<evidence type="ECO:0000256" key="2">
    <source>
        <dbReference type="ARBA" id="ARBA00022527"/>
    </source>
</evidence>
<evidence type="ECO:0000256" key="6">
    <source>
        <dbReference type="ARBA" id="ARBA00022840"/>
    </source>
</evidence>